<sequence>MAGDEVPGWDAIDGALARLYGDAEPRHYGTLVKWRLGGPDPLDGISAYPRADPVPHWHLVSYGMTELYEKESSNADESGWGFEFTFRVARGSAETEPPAWALNVLQNLARYVFKSGNWFEPGHHLNLNGPIALDRPDTLIRAVAFVEDPELPAIDTPHGRVRFLQLVGLTLDELTAAELWRVSSFLDLLGPRLPSYVTDLDRPSALDDPATAAAAAAGSDRDGSFTGSEYLEVGACSVAAGVATLTIGAIAADTLRRMIPARLGHGRPLVLHGPGQPIRLEPGVSFGIDVDDATLVLTLPPAAVTGLAGVLRPVAGDHPVPGFPLTVHVERSEIRSATSGEVVRTIG</sequence>
<dbReference type="KEGG" id="atl:Athai_09460"/>
<dbReference type="InterPro" id="IPR020941">
    <property type="entry name" value="SUFU-like_domain"/>
</dbReference>
<dbReference type="Proteomes" id="UP000611640">
    <property type="component" value="Chromosome"/>
</dbReference>
<dbReference type="RefSeq" id="WP_203960327.1">
    <property type="nucleotide sequence ID" value="NZ_AP023355.1"/>
</dbReference>
<dbReference type="Pfam" id="PF05076">
    <property type="entry name" value="SUFU"/>
    <property type="match status" value="1"/>
</dbReference>
<dbReference type="PANTHER" id="PTHR10928:SF2">
    <property type="entry name" value="SUPPRESSOR OF FUSED HOMOLOG"/>
    <property type="match status" value="1"/>
</dbReference>
<dbReference type="InterPro" id="IPR007768">
    <property type="entry name" value="Suppressor_of_fused"/>
</dbReference>
<dbReference type="InterPro" id="IPR017429">
    <property type="entry name" value="Suppressor_of_fused_bac"/>
</dbReference>
<reference evidence="2 3" key="1">
    <citation type="submission" date="2020-08" db="EMBL/GenBank/DDBJ databases">
        <title>Whole genome shotgun sequence of Actinocatenispora thailandica NBRC 105041.</title>
        <authorList>
            <person name="Komaki H."/>
            <person name="Tamura T."/>
        </authorList>
    </citation>
    <scope>NUCLEOTIDE SEQUENCE [LARGE SCALE GENOMIC DNA]</scope>
    <source>
        <strain evidence="2 3">NBRC 105041</strain>
    </source>
</reference>
<evidence type="ECO:0000313" key="2">
    <source>
        <dbReference type="EMBL" id="BCJ33443.1"/>
    </source>
</evidence>
<organism evidence="2 3">
    <name type="scientific">Actinocatenispora thailandica</name>
    <dbReference type="NCBI Taxonomy" id="227318"/>
    <lineage>
        <taxon>Bacteria</taxon>
        <taxon>Bacillati</taxon>
        <taxon>Actinomycetota</taxon>
        <taxon>Actinomycetes</taxon>
        <taxon>Micromonosporales</taxon>
        <taxon>Micromonosporaceae</taxon>
        <taxon>Actinocatenispora</taxon>
    </lineage>
</organism>
<protein>
    <recommendedName>
        <fullName evidence="1">Suppressor of fused-like domain-containing protein</fullName>
    </recommendedName>
</protein>
<gene>
    <name evidence="2" type="ORF">Athai_09460</name>
</gene>
<dbReference type="PIRSF" id="PIRSF038192">
    <property type="entry name" value="Txn_reg_BtrU_prd"/>
    <property type="match status" value="1"/>
</dbReference>
<dbReference type="EMBL" id="AP023355">
    <property type="protein sequence ID" value="BCJ33443.1"/>
    <property type="molecule type" value="Genomic_DNA"/>
</dbReference>
<accession>A0A7R7HVU8</accession>
<keyword evidence="3" id="KW-1185">Reference proteome</keyword>
<proteinExistence type="predicted"/>
<dbReference type="AlphaFoldDB" id="A0A7R7HVU8"/>
<dbReference type="InterPro" id="IPR037181">
    <property type="entry name" value="SUFU_N"/>
</dbReference>
<feature type="domain" description="Suppressor of fused-like" evidence="1">
    <location>
        <begin position="38"/>
        <end position="203"/>
    </location>
</feature>
<evidence type="ECO:0000313" key="3">
    <source>
        <dbReference type="Proteomes" id="UP000611640"/>
    </source>
</evidence>
<dbReference type="GO" id="GO:0005737">
    <property type="term" value="C:cytoplasm"/>
    <property type="evidence" value="ECO:0007669"/>
    <property type="project" value="TreeGrafter"/>
</dbReference>
<dbReference type="SUPFAM" id="SSF103359">
    <property type="entry name" value="Suppressor of Fused, N-terminal domain"/>
    <property type="match status" value="1"/>
</dbReference>
<dbReference type="PANTHER" id="PTHR10928">
    <property type="entry name" value="SUPPRESSOR OF FUSED"/>
    <property type="match status" value="1"/>
</dbReference>
<evidence type="ECO:0000259" key="1">
    <source>
        <dbReference type="Pfam" id="PF05076"/>
    </source>
</evidence>
<name>A0A7R7HVU8_9ACTN</name>